<evidence type="ECO:0000256" key="2">
    <source>
        <dbReference type="SAM" id="Phobius"/>
    </source>
</evidence>
<keyword evidence="2" id="KW-0472">Membrane</keyword>
<feature type="transmembrane region" description="Helical" evidence="2">
    <location>
        <begin position="202"/>
        <end position="221"/>
    </location>
</feature>
<name>A0A7R9HU21_9NEOP</name>
<dbReference type="AlphaFoldDB" id="A0A7R9HU21"/>
<accession>A0A7R9HU21</accession>
<gene>
    <name evidence="3" type="ORF">TMSB3V08_LOCUS11080</name>
</gene>
<keyword evidence="2" id="KW-0812">Transmembrane</keyword>
<evidence type="ECO:0000313" key="3">
    <source>
        <dbReference type="EMBL" id="CAD7434429.1"/>
    </source>
</evidence>
<protein>
    <submittedName>
        <fullName evidence="3">Uncharacterized protein</fullName>
    </submittedName>
</protein>
<sequence>MVALFDQLHNTPNTTGPTHPNVNNLSDCVPKTHLQEILTSDIQEKRVLARRERVKGGGCQVSQWVSVMSAQPRGTRNMLLLGKFLRRVNDKVSRAASAGRAKLFNHACTTGCMEARRAAIYTSTSWSTAAEHITINSKQHTSPNKHMDNAGFVSDGRAVEMEPVVSNGTPTGCSDQCLAMHRKSQNTPKKPTESPWHHWKTIFLVVTMVALTVWIIVYTVLSQMGLL</sequence>
<keyword evidence="2" id="KW-1133">Transmembrane helix</keyword>
<proteinExistence type="predicted"/>
<organism evidence="3">
    <name type="scientific">Timema monikensis</name>
    <dbReference type="NCBI Taxonomy" id="170555"/>
    <lineage>
        <taxon>Eukaryota</taxon>
        <taxon>Metazoa</taxon>
        <taxon>Ecdysozoa</taxon>
        <taxon>Arthropoda</taxon>
        <taxon>Hexapoda</taxon>
        <taxon>Insecta</taxon>
        <taxon>Pterygota</taxon>
        <taxon>Neoptera</taxon>
        <taxon>Polyneoptera</taxon>
        <taxon>Phasmatodea</taxon>
        <taxon>Timematodea</taxon>
        <taxon>Timematoidea</taxon>
        <taxon>Timematidae</taxon>
        <taxon>Timema</taxon>
    </lineage>
</organism>
<feature type="compositionally biased region" description="Low complexity" evidence="1">
    <location>
        <begin position="10"/>
        <end position="23"/>
    </location>
</feature>
<evidence type="ECO:0000256" key="1">
    <source>
        <dbReference type="SAM" id="MobiDB-lite"/>
    </source>
</evidence>
<reference evidence="3" key="1">
    <citation type="submission" date="2020-11" db="EMBL/GenBank/DDBJ databases">
        <authorList>
            <person name="Tran Van P."/>
        </authorList>
    </citation>
    <scope>NUCLEOTIDE SEQUENCE</scope>
</reference>
<feature type="region of interest" description="Disordered" evidence="1">
    <location>
        <begin position="1"/>
        <end position="23"/>
    </location>
</feature>
<dbReference type="EMBL" id="OB797578">
    <property type="protein sequence ID" value="CAD7434429.1"/>
    <property type="molecule type" value="Genomic_DNA"/>
</dbReference>